<evidence type="ECO:0000313" key="2">
    <source>
        <dbReference type="EMBL" id="WOL10593.1"/>
    </source>
</evidence>
<evidence type="ECO:0000259" key="1">
    <source>
        <dbReference type="Pfam" id="PF08387"/>
    </source>
</evidence>
<proteinExistence type="predicted"/>
<name>A0AAQ3KKE6_9LILI</name>
<dbReference type="PANTHER" id="PTHR34145:SF65">
    <property type="entry name" value="FBD DOMAIN-CONTAINING PROTEIN"/>
    <property type="match status" value="1"/>
</dbReference>
<sequence length="232" mass="26669">MVHLNPMFMGLAHFSGARVTNIEEVFKSIYHVIRASFKDCTIRSPPLLRLFPPYIVVEGAKAIGEFRNFRKLRELQLVMGMMTDDNLMDIYSFFKLCEYPRLEKLFIEVEFLAVLEGEPPEVDFECLKTIKINNFKGHINEMWLVNFLLEKASSLESLVVVAPKELVGDELNKNMVDGCPNFLHFFETQLTNFTRGSVSAHITLSEHGDRKFCPTHCGVYSLTISRVNRLVQ</sequence>
<gene>
    <name evidence="2" type="ORF">Cni_G19352</name>
</gene>
<dbReference type="InterPro" id="IPR053772">
    <property type="entry name" value="At1g61320/At1g61330-like"/>
</dbReference>
<protein>
    <submittedName>
        <fullName evidence="2">F-box/LRR-repeat protein</fullName>
    </submittedName>
</protein>
<accession>A0AAQ3KKE6</accession>
<feature type="domain" description="FBD" evidence="1">
    <location>
        <begin position="126"/>
        <end position="159"/>
    </location>
</feature>
<dbReference type="Proteomes" id="UP001327560">
    <property type="component" value="Chromosome 6"/>
</dbReference>
<dbReference type="Pfam" id="PF08387">
    <property type="entry name" value="FBD"/>
    <property type="match status" value="1"/>
</dbReference>
<dbReference type="PANTHER" id="PTHR34145">
    <property type="entry name" value="OS02G0105600 PROTEIN"/>
    <property type="match status" value="1"/>
</dbReference>
<organism evidence="2 3">
    <name type="scientific">Canna indica</name>
    <name type="common">Indian-shot</name>
    <dbReference type="NCBI Taxonomy" id="4628"/>
    <lineage>
        <taxon>Eukaryota</taxon>
        <taxon>Viridiplantae</taxon>
        <taxon>Streptophyta</taxon>
        <taxon>Embryophyta</taxon>
        <taxon>Tracheophyta</taxon>
        <taxon>Spermatophyta</taxon>
        <taxon>Magnoliopsida</taxon>
        <taxon>Liliopsida</taxon>
        <taxon>Zingiberales</taxon>
        <taxon>Cannaceae</taxon>
        <taxon>Canna</taxon>
    </lineage>
</organism>
<dbReference type="EMBL" id="CP136895">
    <property type="protein sequence ID" value="WOL10593.1"/>
    <property type="molecule type" value="Genomic_DNA"/>
</dbReference>
<dbReference type="AlphaFoldDB" id="A0AAQ3KKE6"/>
<reference evidence="2 3" key="1">
    <citation type="submission" date="2023-10" db="EMBL/GenBank/DDBJ databases">
        <title>Chromosome-scale genome assembly provides insights into flower coloration mechanisms of Canna indica.</title>
        <authorList>
            <person name="Li C."/>
        </authorList>
    </citation>
    <scope>NUCLEOTIDE SEQUENCE [LARGE SCALE GENOMIC DNA]</scope>
    <source>
        <tissue evidence="2">Flower</tissue>
    </source>
</reference>
<evidence type="ECO:0000313" key="3">
    <source>
        <dbReference type="Proteomes" id="UP001327560"/>
    </source>
</evidence>
<dbReference type="InterPro" id="IPR006566">
    <property type="entry name" value="FBD"/>
</dbReference>
<keyword evidence="3" id="KW-1185">Reference proteome</keyword>